<dbReference type="Proteomes" id="UP000265520">
    <property type="component" value="Unassembled WGS sequence"/>
</dbReference>
<reference evidence="1 2" key="1">
    <citation type="journal article" date="2018" name="Front. Plant Sci.">
        <title>Red Clover (Trifolium pratense) and Zigzag Clover (T. medium) - A Picture of Genomic Similarities and Differences.</title>
        <authorList>
            <person name="Dluhosova J."/>
            <person name="Istvanek J."/>
            <person name="Nedelnik J."/>
            <person name="Repkova J."/>
        </authorList>
    </citation>
    <scope>NUCLEOTIDE SEQUENCE [LARGE SCALE GENOMIC DNA]</scope>
    <source>
        <strain evidence="2">cv. 10/8</strain>
        <tissue evidence="1">Leaf</tissue>
    </source>
</reference>
<evidence type="ECO:0000313" key="2">
    <source>
        <dbReference type="Proteomes" id="UP000265520"/>
    </source>
</evidence>
<proteinExistence type="predicted"/>
<evidence type="ECO:0000313" key="1">
    <source>
        <dbReference type="EMBL" id="MCI52112.1"/>
    </source>
</evidence>
<accession>A0A392SUJ0</accession>
<organism evidence="1 2">
    <name type="scientific">Trifolium medium</name>
    <dbReference type="NCBI Taxonomy" id="97028"/>
    <lineage>
        <taxon>Eukaryota</taxon>
        <taxon>Viridiplantae</taxon>
        <taxon>Streptophyta</taxon>
        <taxon>Embryophyta</taxon>
        <taxon>Tracheophyta</taxon>
        <taxon>Spermatophyta</taxon>
        <taxon>Magnoliopsida</taxon>
        <taxon>eudicotyledons</taxon>
        <taxon>Gunneridae</taxon>
        <taxon>Pentapetalae</taxon>
        <taxon>rosids</taxon>
        <taxon>fabids</taxon>
        <taxon>Fabales</taxon>
        <taxon>Fabaceae</taxon>
        <taxon>Papilionoideae</taxon>
        <taxon>50 kb inversion clade</taxon>
        <taxon>NPAAA clade</taxon>
        <taxon>Hologalegina</taxon>
        <taxon>IRL clade</taxon>
        <taxon>Trifolieae</taxon>
        <taxon>Trifolium</taxon>
    </lineage>
</organism>
<name>A0A392SUJ0_9FABA</name>
<dbReference type="EMBL" id="LXQA010442365">
    <property type="protein sequence ID" value="MCI52112.1"/>
    <property type="molecule type" value="Genomic_DNA"/>
</dbReference>
<comment type="caution">
    <text evidence="1">The sequence shown here is derived from an EMBL/GenBank/DDBJ whole genome shotgun (WGS) entry which is preliminary data.</text>
</comment>
<protein>
    <submittedName>
        <fullName evidence="1">Uncharacterized protein</fullName>
    </submittedName>
</protein>
<feature type="non-terminal residue" evidence="1">
    <location>
        <position position="10"/>
    </location>
</feature>
<keyword evidence="2" id="KW-1185">Reference proteome</keyword>
<sequence>MLKLGLQRRG</sequence>